<dbReference type="RefSeq" id="WP_110852261.1">
    <property type="nucleotide sequence ID" value="NZ_QKLZ01000005.1"/>
</dbReference>
<dbReference type="InterPro" id="IPR002938">
    <property type="entry name" value="FAD-bd"/>
</dbReference>
<gene>
    <name evidence="4" type="ORF">SAMN05216184_10558</name>
</gene>
<organism evidence="4 5">
    <name type="scientific">Georgenia satyanarayanai</name>
    <dbReference type="NCBI Taxonomy" id="860221"/>
    <lineage>
        <taxon>Bacteria</taxon>
        <taxon>Bacillati</taxon>
        <taxon>Actinomycetota</taxon>
        <taxon>Actinomycetes</taxon>
        <taxon>Micrococcales</taxon>
        <taxon>Bogoriellaceae</taxon>
        <taxon>Georgenia</taxon>
    </lineage>
</organism>
<sequence length="393" mass="41267">MADRGRSGVVVGGGIGGLAAATALRLAGWDVTVLERSAEGGEIGAGLTIMANGQRALRELGLADAVVTSATPQGGGGVRDRSGRWLARVDSAALERELGTSAIGIHREQLHRVLREVLPAGALVTGAEVLDVTAGPPASVTFVRDGERRTITADLVVGADGIGSAVRRRLWPDHPGPAHTGVTAWRSVTAERWPLDLVGAVTWGPGTEFGTVPLVDGRVYWFAAVAGAPVGHRFADEAAHLRRRFAGWHAPIPDLLAATEPGAVLRHDLQHLAVPLPSYVTGAAALLGDAAHAMTPNLGQGAAQALEDAVVLGRALARYEDDVPAALRVYDRTRRPRSQAVARASRWSGRFGHELRSAPVVALRDLLVRATPATVALSSLARFAHWEPELVES</sequence>
<dbReference type="PRINTS" id="PR00420">
    <property type="entry name" value="RNGMNOXGNASE"/>
</dbReference>
<dbReference type="OrthoDB" id="9782160at2"/>
<reference evidence="4 5" key="1">
    <citation type="submission" date="2016-10" db="EMBL/GenBank/DDBJ databases">
        <authorList>
            <person name="Cai Z."/>
        </authorList>
    </citation>
    <scope>NUCLEOTIDE SEQUENCE [LARGE SCALE GENOMIC DNA]</scope>
    <source>
        <strain evidence="4 5">CGMCC 1.10826</strain>
    </source>
</reference>
<dbReference type="EMBL" id="UETB01000005">
    <property type="protein sequence ID" value="SSA41796.1"/>
    <property type="molecule type" value="Genomic_DNA"/>
</dbReference>
<dbReference type="GO" id="GO:0071949">
    <property type="term" value="F:FAD binding"/>
    <property type="evidence" value="ECO:0007669"/>
    <property type="project" value="InterPro"/>
</dbReference>
<keyword evidence="1" id="KW-0560">Oxidoreductase</keyword>
<dbReference type="PANTHER" id="PTHR13789">
    <property type="entry name" value="MONOOXYGENASE"/>
    <property type="match status" value="1"/>
</dbReference>
<name>A0A2Y9ACT7_9MICO</name>
<dbReference type="Pfam" id="PF01494">
    <property type="entry name" value="FAD_binding_3"/>
    <property type="match status" value="1"/>
</dbReference>
<protein>
    <submittedName>
        <fullName evidence="4">2-polyprenyl-6-methoxyphenol hydroxylase</fullName>
    </submittedName>
</protein>
<dbReference type="PANTHER" id="PTHR13789:SF309">
    <property type="entry name" value="PUTATIVE (AFU_ORTHOLOGUE AFUA_6G14510)-RELATED"/>
    <property type="match status" value="1"/>
</dbReference>
<keyword evidence="5" id="KW-1185">Reference proteome</keyword>
<dbReference type="Proteomes" id="UP000250222">
    <property type="component" value="Unassembled WGS sequence"/>
</dbReference>
<dbReference type="InterPro" id="IPR036188">
    <property type="entry name" value="FAD/NAD-bd_sf"/>
</dbReference>
<evidence type="ECO:0000313" key="4">
    <source>
        <dbReference type="EMBL" id="SSA41796.1"/>
    </source>
</evidence>
<feature type="domain" description="FAD-binding" evidence="3">
    <location>
        <begin position="9"/>
        <end position="344"/>
    </location>
</feature>
<dbReference type="Gene3D" id="3.50.50.60">
    <property type="entry name" value="FAD/NAD(P)-binding domain"/>
    <property type="match status" value="1"/>
</dbReference>
<evidence type="ECO:0000259" key="3">
    <source>
        <dbReference type="Pfam" id="PF01494"/>
    </source>
</evidence>
<dbReference type="InterPro" id="IPR050493">
    <property type="entry name" value="FAD-dep_Monooxygenase_BioMet"/>
</dbReference>
<evidence type="ECO:0000313" key="5">
    <source>
        <dbReference type="Proteomes" id="UP000250222"/>
    </source>
</evidence>
<dbReference type="SUPFAM" id="SSF51905">
    <property type="entry name" value="FAD/NAD(P)-binding domain"/>
    <property type="match status" value="1"/>
</dbReference>
<evidence type="ECO:0000256" key="1">
    <source>
        <dbReference type="ARBA" id="ARBA00023002"/>
    </source>
</evidence>
<dbReference type="GO" id="GO:0004497">
    <property type="term" value="F:monooxygenase activity"/>
    <property type="evidence" value="ECO:0007669"/>
    <property type="project" value="UniProtKB-KW"/>
</dbReference>
<accession>A0A2Y9ACT7</accession>
<dbReference type="AlphaFoldDB" id="A0A2Y9ACT7"/>
<keyword evidence="2" id="KW-0503">Monooxygenase</keyword>
<proteinExistence type="predicted"/>
<evidence type="ECO:0000256" key="2">
    <source>
        <dbReference type="ARBA" id="ARBA00023033"/>
    </source>
</evidence>